<keyword evidence="2" id="KW-0963">Cytoplasm</keyword>
<dbReference type="InterPro" id="IPR019821">
    <property type="entry name" value="Kinesin_motor_CS"/>
</dbReference>
<feature type="coiled-coil region" evidence="13">
    <location>
        <begin position="757"/>
        <end position="910"/>
    </location>
</feature>
<evidence type="ECO:0000256" key="3">
    <source>
        <dbReference type="ARBA" id="ARBA00022701"/>
    </source>
</evidence>
<comment type="similarity">
    <text evidence="10">Belongs to the TRAFAC class myosin-kinesin ATPase superfamily. Kinesin family. KIN-5/BimC subfamily.</text>
</comment>
<feature type="region of interest" description="Disordered" evidence="14">
    <location>
        <begin position="1046"/>
        <end position="1065"/>
    </location>
</feature>
<dbReference type="GO" id="GO:0007010">
    <property type="term" value="P:cytoskeleton organization"/>
    <property type="evidence" value="ECO:0007669"/>
    <property type="project" value="UniProtKB-ARBA"/>
</dbReference>
<feature type="region of interest" description="Disordered" evidence="14">
    <location>
        <begin position="1153"/>
        <end position="1175"/>
    </location>
</feature>
<evidence type="ECO:0000256" key="10">
    <source>
        <dbReference type="ARBA" id="ARBA00034704"/>
    </source>
</evidence>
<evidence type="ECO:0000256" key="7">
    <source>
        <dbReference type="ARBA" id="ARBA00023175"/>
    </source>
</evidence>
<dbReference type="InterPro" id="IPR044986">
    <property type="entry name" value="KIF15/KIN-12"/>
</dbReference>
<feature type="region of interest" description="Disordered" evidence="14">
    <location>
        <begin position="1"/>
        <end position="78"/>
    </location>
</feature>
<dbReference type="PROSITE" id="PS50067">
    <property type="entry name" value="KINESIN_MOTOR_2"/>
    <property type="match status" value="1"/>
</dbReference>
<keyword evidence="4 12" id="KW-0547">Nucleotide-binding</keyword>
<dbReference type="PANTHER" id="PTHR37739">
    <property type="entry name" value="KINESIN-LIKE PROTEIN KIN-12D"/>
    <property type="match status" value="1"/>
</dbReference>
<dbReference type="GO" id="GO:0005524">
    <property type="term" value="F:ATP binding"/>
    <property type="evidence" value="ECO:0007669"/>
    <property type="project" value="UniProtKB-UniRule"/>
</dbReference>
<dbReference type="FunFam" id="3.40.850.10:FF:000019">
    <property type="entry name" value="Kinesin-like protein KIN-5D"/>
    <property type="match status" value="1"/>
</dbReference>
<keyword evidence="7 12" id="KW-0505">Motor protein</keyword>
<dbReference type="GO" id="GO:0005819">
    <property type="term" value="C:spindle"/>
    <property type="evidence" value="ECO:0007669"/>
    <property type="project" value="UniProtKB-SubCell"/>
</dbReference>
<dbReference type="InterPro" id="IPR001752">
    <property type="entry name" value="Kinesin_motor_dom"/>
</dbReference>
<dbReference type="GO" id="GO:0008017">
    <property type="term" value="F:microtubule binding"/>
    <property type="evidence" value="ECO:0007669"/>
    <property type="project" value="InterPro"/>
</dbReference>
<dbReference type="SMART" id="SM00129">
    <property type="entry name" value="KISc"/>
    <property type="match status" value="1"/>
</dbReference>
<evidence type="ECO:0000256" key="6">
    <source>
        <dbReference type="ARBA" id="ARBA00023054"/>
    </source>
</evidence>
<evidence type="ECO:0000313" key="16">
    <source>
        <dbReference type="EMBL" id="KAK9813839.1"/>
    </source>
</evidence>
<dbReference type="PROSITE" id="PS00411">
    <property type="entry name" value="KINESIN_MOTOR_1"/>
    <property type="match status" value="1"/>
</dbReference>
<evidence type="ECO:0000313" key="17">
    <source>
        <dbReference type="Proteomes" id="UP001465755"/>
    </source>
</evidence>
<dbReference type="PRINTS" id="PR00380">
    <property type="entry name" value="KINESINHEAVY"/>
</dbReference>
<keyword evidence="3" id="KW-0493">Microtubule</keyword>
<dbReference type="Proteomes" id="UP001465755">
    <property type="component" value="Unassembled WGS sequence"/>
</dbReference>
<dbReference type="InterPro" id="IPR036961">
    <property type="entry name" value="Kinesin_motor_dom_sf"/>
</dbReference>
<name>A0AAW1Q168_9CHLO</name>
<dbReference type="GO" id="GO:0005874">
    <property type="term" value="C:microtubule"/>
    <property type="evidence" value="ECO:0007669"/>
    <property type="project" value="UniProtKB-KW"/>
</dbReference>
<evidence type="ECO:0000256" key="9">
    <source>
        <dbReference type="ARBA" id="ARBA00034488"/>
    </source>
</evidence>
<accession>A0AAW1Q168</accession>
<feature type="compositionally biased region" description="Pro residues" evidence="14">
    <location>
        <begin position="1112"/>
        <end position="1124"/>
    </location>
</feature>
<feature type="domain" description="Kinesin motor" evidence="15">
    <location>
        <begin position="109"/>
        <end position="454"/>
    </location>
</feature>
<comment type="similarity">
    <text evidence="9">Belongs to the TRAFAC class myosin-kinesin ATPase superfamily. Kinesin family. KIN-12 subfamily.</text>
</comment>
<dbReference type="EMBL" id="JALJOQ010000002">
    <property type="protein sequence ID" value="KAK9813839.1"/>
    <property type="molecule type" value="Genomic_DNA"/>
</dbReference>
<evidence type="ECO:0000259" key="15">
    <source>
        <dbReference type="PROSITE" id="PS50067"/>
    </source>
</evidence>
<dbReference type="InterPro" id="IPR027417">
    <property type="entry name" value="P-loop_NTPase"/>
</dbReference>
<evidence type="ECO:0000256" key="14">
    <source>
        <dbReference type="SAM" id="MobiDB-lite"/>
    </source>
</evidence>
<feature type="coiled-coil region" evidence="13">
    <location>
        <begin position="636"/>
        <end position="670"/>
    </location>
</feature>
<evidence type="ECO:0000256" key="11">
    <source>
        <dbReference type="ARBA" id="ARBA00046159"/>
    </source>
</evidence>
<reference evidence="16 17" key="1">
    <citation type="journal article" date="2024" name="Nat. Commun.">
        <title>Phylogenomics reveals the evolutionary origins of lichenization in chlorophyte algae.</title>
        <authorList>
            <person name="Puginier C."/>
            <person name="Libourel C."/>
            <person name="Otte J."/>
            <person name="Skaloud P."/>
            <person name="Haon M."/>
            <person name="Grisel S."/>
            <person name="Petersen M."/>
            <person name="Berrin J.G."/>
            <person name="Delaux P.M."/>
            <person name="Dal Grande F."/>
            <person name="Keller J."/>
        </authorList>
    </citation>
    <scope>NUCLEOTIDE SEQUENCE [LARGE SCALE GENOMIC DNA]</scope>
    <source>
        <strain evidence="16 17">SAG 2036</strain>
    </source>
</reference>
<keyword evidence="5 12" id="KW-0067">ATP-binding</keyword>
<keyword evidence="8" id="KW-0206">Cytoskeleton</keyword>
<dbReference type="PANTHER" id="PTHR37739:SF8">
    <property type="entry name" value="KINESIN-LIKE PROTEIN KIN-12D"/>
    <property type="match status" value="1"/>
</dbReference>
<feature type="compositionally biased region" description="Basic and acidic residues" evidence="14">
    <location>
        <begin position="51"/>
        <end position="61"/>
    </location>
</feature>
<sequence>MRVLDRLRLPMSSSKRSKRIEEHQINEDEHKEKDSSPVKPVRLSLTPAGKSRQDHSPRADRPSTAQASMSVAGPSSVRHRQLAVNSRLAIVSSPQQALTEADVTHSDENIKVIVRIRPINERERALGGQRCIAQASETSLKLMTIPEAQTFTFDSVADEASSQELLFTLAGRSVVDNALGGYNSCIFAYGQTGAGKSFTMLGPGGDTELAGQDSQYPEELRGLTPRVFQHLFDSMAQRASEAKEGESIQFSCRCSFAELYNETITDLLSLSDCNLHIREDSRKGIYVEGLMQEEVSNVEEAMRLLTQGSAKRRVAQTVMNRESSRSHSVFTCSVESKTTDATGITNILHARVNLVDLAGSERQRSSGATGERLREASSINKSLSTLGHVIMSLIEQQHGRDRHVPFRDSKLTFLLQDSLGGNSKTFMIANISPASACLAETLGTLRFAQRAKNIRNKALVNENTSGNVGVLQAEIARLREQLTLYKAGTSLHRRLGGPAGITPMKPATPGSFLNFTSPISPGSIAGSMAVGSPGAQGTTHSSHQALVGALRREQGAVVHVKRLQGELDGLQDVLRRRDMDLQRLKMIIKLKEDKIARLQVSAAGHGEQGSVQEAEIIQLQEEISLMKLRVDNHPEVKRFAVENLRLQAELQDLQREIDAEETAALRADVDAMRLQVLRTAEQLQQLQSTPVAKKAEAAAAKAAYESSQIIEDAMAQAGAIRRHAEQDAKAKAAEVLELKTRILEDRRMSSDRAAAQLASASQDNSELQGQVLQLHEEGMTLKRYQHELEQELQEMKVQVHEGLQVQAALQDSQQQAERLEAELAHLQEVTADQEAAATAEQELRARADLTIAGLEARVEGLLQQCSHEQEAGQDLRKQLISEQQSSKDMIAALRASMESATAEAVAMEQRTREEAVSTMKEELEAQCSLTSDVQKRLQTELDTSQHQEAQLQGELMDLQQQLADVSLELQMAQSVQQEQAQLLEQQARDLEVKSSAAEEAHAALLPLNFHYKTAQSDLADTKDQLALLQQQAKDRDMHFKDKERQMQRMALDASRAQASEEIQEKLQKDKAALRLETKNLRGQLQSLRRQSTGAMTPRAELSPSASVTPGPGAAPQPSPMPTPMPSQQAEVQRLAEEMMQALRGQLVAAQQAAGERGRQAQQRATAAEQRLHTAEQAAADWQAQVQAAEQGRQEANVQAAELLHEREAWLQQLQRHQTAASTARSELDAQSVRVATLEAAAAAAIEAADALRQREAELDQQVTKLTGQQNLNQRIHHHQKIKDENSALKAQLAHAKEQAAENASRLKRTLEELAPFRQEAGKAPLPNLDAEAALRADLAAVASQRDDISSQLQALSASSLPTPAAWQQAMLSRQASPLWQSGGS</sequence>
<evidence type="ECO:0000256" key="2">
    <source>
        <dbReference type="ARBA" id="ARBA00022490"/>
    </source>
</evidence>
<feature type="region of interest" description="Disordered" evidence="14">
    <location>
        <begin position="1081"/>
        <end position="1130"/>
    </location>
</feature>
<feature type="coiled-coil region" evidence="13">
    <location>
        <begin position="941"/>
        <end position="1031"/>
    </location>
</feature>
<feature type="compositionally biased region" description="Polar residues" evidence="14">
    <location>
        <begin position="1081"/>
        <end position="1094"/>
    </location>
</feature>
<evidence type="ECO:0000256" key="1">
    <source>
        <dbReference type="ARBA" id="ARBA00004186"/>
    </source>
</evidence>
<evidence type="ECO:0000256" key="5">
    <source>
        <dbReference type="ARBA" id="ARBA00022840"/>
    </source>
</evidence>
<feature type="binding site" evidence="12">
    <location>
        <begin position="190"/>
        <end position="197"/>
    </location>
    <ligand>
        <name>ATP</name>
        <dbReference type="ChEBI" id="CHEBI:30616"/>
    </ligand>
</feature>
<protein>
    <recommendedName>
        <fullName evidence="15">Kinesin motor domain-containing protein</fullName>
    </recommendedName>
</protein>
<gene>
    <name evidence="16" type="ORF">WJX73_001399</name>
</gene>
<dbReference type="GO" id="GO:0007018">
    <property type="term" value="P:microtubule-based movement"/>
    <property type="evidence" value="ECO:0007669"/>
    <property type="project" value="InterPro"/>
</dbReference>
<organism evidence="16 17">
    <name type="scientific">Symbiochloris irregularis</name>
    <dbReference type="NCBI Taxonomy" id="706552"/>
    <lineage>
        <taxon>Eukaryota</taxon>
        <taxon>Viridiplantae</taxon>
        <taxon>Chlorophyta</taxon>
        <taxon>core chlorophytes</taxon>
        <taxon>Trebouxiophyceae</taxon>
        <taxon>Trebouxiales</taxon>
        <taxon>Trebouxiaceae</taxon>
        <taxon>Symbiochloris</taxon>
    </lineage>
</organism>
<dbReference type="GO" id="GO:0003777">
    <property type="term" value="F:microtubule motor activity"/>
    <property type="evidence" value="ECO:0007669"/>
    <property type="project" value="InterPro"/>
</dbReference>
<dbReference type="SUPFAM" id="SSF52540">
    <property type="entry name" value="P-loop containing nucleoside triphosphate hydrolases"/>
    <property type="match status" value="1"/>
</dbReference>
<proteinExistence type="inferred from homology"/>
<evidence type="ECO:0000256" key="13">
    <source>
        <dbReference type="SAM" id="Coils"/>
    </source>
</evidence>
<keyword evidence="17" id="KW-1185">Reference proteome</keyword>
<feature type="compositionally biased region" description="Basic and acidic residues" evidence="14">
    <location>
        <begin position="19"/>
        <end position="36"/>
    </location>
</feature>
<evidence type="ECO:0000256" key="12">
    <source>
        <dbReference type="PROSITE-ProRule" id="PRU00283"/>
    </source>
</evidence>
<comment type="subcellular location">
    <subcellularLocation>
        <location evidence="1">Cytoplasm</location>
        <location evidence="1">Cytoskeleton</location>
        <location evidence="1">Spindle</location>
    </subcellularLocation>
</comment>
<keyword evidence="6 13" id="KW-0175">Coiled coil</keyword>
<comment type="caution">
    <text evidence="16">The sequence shown here is derived from an EMBL/GenBank/DDBJ whole genome shotgun (WGS) entry which is preliminary data.</text>
</comment>
<evidence type="ECO:0000256" key="8">
    <source>
        <dbReference type="ARBA" id="ARBA00023212"/>
    </source>
</evidence>
<comment type="function">
    <text evidence="11">Responsible for microtubule translocation. May be important for the organization of phragmoplast-specific arrays of microtubules. Plays an essential role in stabilizing the mitotic spindle. Required during mitotic cytokinesis.</text>
</comment>
<dbReference type="Pfam" id="PF00225">
    <property type="entry name" value="Kinesin"/>
    <property type="match status" value="1"/>
</dbReference>
<evidence type="ECO:0000256" key="4">
    <source>
        <dbReference type="ARBA" id="ARBA00022741"/>
    </source>
</evidence>
<dbReference type="Gene3D" id="3.40.850.10">
    <property type="entry name" value="Kinesin motor domain"/>
    <property type="match status" value="1"/>
</dbReference>